<dbReference type="CDD" id="cd00833">
    <property type="entry name" value="PKS"/>
    <property type="match status" value="1"/>
</dbReference>
<keyword evidence="6" id="KW-0012">Acyltransferase</keyword>
<dbReference type="SUPFAM" id="SSF50129">
    <property type="entry name" value="GroES-like"/>
    <property type="match status" value="1"/>
</dbReference>
<evidence type="ECO:0000313" key="11">
    <source>
        <dbReference type="EMBL" id="KIM93266.1"/>
    </source>
</evidence>
<dbReference type="InterPro" id="IPR050091">
    <property type="entry name" value="PKS_NRPS_Biosynth_Enz"/>
</dbReference>
<dbReference type="Pfam" id="PF13602">
    <property type="entry name" value="ADH_zinc_N_2"/>
    <property type="match status" value="1"/>
</dbReference>
<evidence type="ECO:0000256" key="1">
    <source>
        <dbReference type="ARBA" id="ARBA00022450"/>
    </source>
</evidence>
<dbReference type="Gene3D" id="3.40.47.10">
    <property type="match status" value="1"/>
</dbReference>
<name>A0A0C3GS24_OIDMZ</name>
<dbReference type="EMBL" id="KN832897">
    <property type="protein sequence ID" value="KIM93266.1"/>
    <property type="molecule type" value="Genomic_DNA"/>
</dbReference>
<dbReference type="Gene3D" id="3.30.70.3290">
    <property type="match status" value="1"/>
</dbReference>
<dbReference type="SUPFAM" id="SSF55048">
    <property type="entry name" value="Probable ACP-binding domain of malonyl-CoA ACP transacylase"/>
    <property type="match status" value="1"/>
</dbReference>
<gene>
    <name evidence="11" type="ORF">OIDMADRAFT_184790</name>
</gene>
<dbReference type="SMART" id="SM00825">
    <property type="entry name" value="PKS_KS"/>
    <property type="match status" value="1"/>
</dbReference>
<dbReference type="HOGENOM" id="CLU_000022_31_1_1"/>
<evidence type="ECO:0000256" key="8">
    <source>
        <dbReference type="SAM" id="MobiDB-lite"/>
    </source>
</evidence>
<evidence type="ECO:0000256" key="2">
    <source>
        <dbReference type="ARBA" id="ARBA00022553"/>
    </source>
</evidence>
<dbReference type="CDD" id="cd05195">
    <property type="entry name" value="enoyl_red"/>
    <property type="match status" value="1"/>
</dbReference>
<dbReference type="SMART" id="SM00822">
    <property type="entry name" value="PKS_KR"/>
    <property type="match status" value="1"/>
</dbReference>
<feature type="active site" description="Proton acceptor; for dehydratase activity" evidence="7">
    <location>
        <position position="980"/>
    </location>
</feature>
<keyword evidence="2" id="KW-0597">Phosphoprotein</keyword>
<dbReference type="InterPro" id="IPR001227">
    <property type="entry name" value="Ac_transferase_dom_sf"/>
</dbReference>
<organism evidence="11 12">
    <name type="scientific">Oidiodendron maius (strain Zn)</name>
    <dbReference type="NCBI Taxonomy" id="913774"/>
    <lineage>
        <taxon>Eukaryota</taxon>
        <taxon>Fungi</taxon>
        <taxon>Dikarya</taxon>
        <taxon>Ascomycota</taxon>
        <taxon>Pezizomycotina</taxon>
        <taxon>Leotiomycetes</taxon>
        <taxon>Leotiomycetes incertae sedis</taxon>
        <taxon>Myxotrichaceae</taxon>
        <taxon>Oidiodendron</taxon>
    </lineage>
</organism>
<feature type="compositionally biased region" description="Low complexity" evidence="8">
    <location>
        <begin position="464"/>
        <end position="477"/>
    </location>
</feature>
<dbReference type="Pfam" id="PF08240">
    <property type="entry name" value="ADH_N"/>
    <property type="match status" value="1"/>
</dbReference>
<dbReference type="Gene3D" id="3.90.180.10">
    <property type="entry name" value="Medium-chain alcohol dehydrogenases, catalytic domain"/>
    <property type="match status" value="1"/>
</dbReference>
<dbReference type="InterPro" id="IPR013154">
    <property type="entry name" value="ADH-like_N"/>
</dbReference>
<dbReference type="GO" id="GO:0006633">
    <property type="term" value="P:fatty acid biosynthetic process"/>
    <property type="evidence" value="ECO:0007669"/>
    <property type="project" value="InterPro"/>
</dbReference>
<dbReference type="SMART" id="SM00826">
    <property type="entry name" value="PKS_DH"/>
    <property type="match status" value="1"/>
</dbReference>
<dbReference type="PROSITE" id="PS00606">
    <property type="entry name" value="KS3_1"/>
    <property type="match status" value="1"/>
</dbReference>
<dbReference type="InParanoid" id="A0A0C3GS24"/>
<dbReference type="InterPro" id="IPR049900">
    <property type="entry name" value="PKS_mFAS_DH"/>
</dbReference>
<feature type="region of interest" description="C-terminal hotdog fold" evidence="7">
    <location>
        <begin position="1089"/>
        <end position="1236"/>
    </location>
</feature>
<dbReference type="InterPro" id="IPR029063">
    <property type="entry name" value="SAM-dependent_MTases_sf"/>
</dbReference>
<keyword evidence="3" id="KW-0808">Transferase</keyword>
<dbReference type="Pfam" id="PF00698">
    <property type="entry name" value="Acyl_transf_1"/>
    <property type="match status" value="1"/>
</dbReference>
<dbReference type="Gene3D" id="3.40.366.10">
    <property type="entry name" value="Malonyl-Coenzyme A Acyl Carrier Protein, domain 2"/>
    <property type="match status" value="1"/>
</dbReference>
<dbReference type="GO" id="GO:0004312">
    <property type="term" value="F:fatty acid synthase activity"/>
    <property type="evidence" value="ECO:0007669"/>
    <property type="project" value="TreeGrafter"/>
</dbReference>
<dbReference type="PROSITE" id="PS52019">
    <property type="entry name" value="PKS_MFAS_DH"/>
    <property type="match status" value="1"/>
</dbReference>
<evidence type="ECO:0000313" key="12">
    <source>
        <dbReference type="Proteomes" id="UP000054321"/>
    </source>
</evidence>
<reference evidence="11 12" key="1">
    <citation type="submission" date="2014-04" db="EMBL/GenBank/DDBJ databases">
        <authorList>
            <consortium name="DOE Joint Genome Institute"/>
            <person name="Kuo A."/>
            <person name="Martino E."/>
            <person name="Perotto S."/>
            <person name="Kohler A."/>
            <person name="Nagy L.G."/>
            <person name="Floudas D."/>
            <person name="Copeland A."/>
            <person name="Barry K.W."/>
            <person name="Cichocki N."/>
            <person name="Veneault-Fourrey C."/>
            <person name="LaButti K."/>
            <person name="Lindquist E.A."/>
            <person name="Lipzen A."/>
            <person name="Lundell T."/>
            <person name="Morin E."/>
            <person name="Murat C."/>
            <person name="Sun H."/>
            <person name="Tunlid A."/>
            <person name="Henrissat B."/>
            <person name="Grigoriev I.V."/>
            <person name="Hibbett D.S."/>
            <person name="Martin F."/>
            <person name="Nordberg H.P."/>
            <person name="Cantor M.N."/>
            <person name="Hua S.X."/>
        </authorList>
    </citation>
    <scope>NUCLEOTIDE SEQUENCE [LARGE SCALE GENOMIC DNA]</scope>
    <source>
        <strain evidence="11 12">Zn</strain>
    </source>
</reference>
<dbReference type="InterPro" id="IPR016036">
    <property type="entry name" value="Malonyl_transacylase_ACP-bd"/>
</dbReference>
<dbReference type="Pfam" id="PF08242">
    <property type="entry name" value="Methyltransf_12"/>
    <property type="match status" value="1"/>
</dbReference>
<dbReference type="CDD" id="cd02440">
    <property type="entry name" value="AdoMet_MTases"/>
    <property type="match status" value="1"/>
</dbReference>
<evidence type="ECO:0000256" key="3">
    <source>
        <dbReference type="ARBA" id="ARBA00022679"/>
    </source>
</evidence>
<keyword evidence="1" id="KW-0596">Phosphopantetheine</keyword>
<dbReference type="InterPro" id="IPR032821">
    <property type="entry name" value="PKS_assoc"/>
</dbReference>
<dbReference type="InterPro" id="IPR042104">
    <property type="entry name" value="PKS_dehydratase_sf"/>
</dbReference>
<dbReference type="InterPro" id="IPR057326">
    <property type="entry name" value="KR_dom"/>
</dbReference>
<dbReference type="Gene3D" id="3.10.129.110">
    <property type="entry name" value="Polyketide synthase dehydratase"/>
    <property type="match status" value="1"/>
</dbReference>
<keyword evidence="5" id="KW-0511">Multifunctional enzyme</keyword>
<keyword evidence="12" id="KW-1185">Reference proteome</keyword>
<dbReference type="Gene3D" id="3.40.50.150">
    <property type="entry name" value="Vaccinia Virus protein VP39"/>
    <property type="match status" value="1"/>
</dbReference>
<dbReference type="InterPro" id="IPR036291">
    <property type="entry name" value="NAD(P)-bd_dom_sf"/>
</dbReference>
<evidence type="ECO:0000256" key="7">
    <source>
        <dbReference type="PROSITE-ProRule" id="PRU01363"/>
    </source>
</evidence>
<dbReference type="InterPro" id="IPR014043">
    <property type="entry name" value="Acyl_transferase_dom"/>
</dbReference>
<dbReference type="PROSITE" id="PS52004">
    <property type="entry name" value="KS3_2"/>
    <property type="match status" value="1"/>
</dbReference>
<dbReference type="SMART" id="SM00823">
    <property type="entry name" value="PKS_PP"/>
    <property type="match status" value="1"/>
</dbReference>
<dbReference type="Pfam" id="PF14765">
    <property type="entry name" value="PS-DH"/>
    <property type="match status" value="1"/>
</dbReference>
<dbReference type="SUPFAM" id="SSF53335">
    <property type="entry name" value="S-adenosyl-L-methionine-dependent methyltransferases"/>
    <property type="match status" value="1"/>
</dbReference>
<feature type="domain" description="PKS/mFAS DH" evidence="10">
    <location>
        <begin position="948"/>
        <end position="1236"/>
    </location>
</feature>
<feature type="active site" description="Proton donor; for dehydratase activity" evidence="7">
    <location>
        <position position="1151"/>
    </location>
</feature>
<dbReference type="PANTHER" id="PTHR43775">
    <property type="entry name" value="FATTY ACID SYNTHASE"/>
    <property type="match status" value="1"/>
</dbReference>
<dbReference type="Proteomes" id="UP000054321">
    <property type="component" value="Unassembled WGS sequence"/>
</dbReference>
<dbReference type="Pfam" id="PF02801">
    <property type="entry name" value="Ketoacyl-synt_C"/>
    <property type="match status" value="1"/>
</dbReference>
<dbReference type="InterPro" id="IPR016035">
    <property type="entry name" value="Acyl_Trfase/lysoPLipase"/>
</dbReference>
<dbReference type="SUPFAM" id="SSF47336">
    <property type="entry name" value="ACP-like"/>
    <property type="match status" value="1"/>
</dbReference>
<dbReference type="Pfam" id="PF16197">
    <property type="entry name" value="KAsynt_C_assoc"/>
    <property type="match status" value="1"/>
</dbReference>
<dbReference type="InterPro" id="IPR049551">
    <property type="entry name" value="PKS_DH_C"/>
</dbReference>
<reference evidence="12" key="2">
    <citation type="submission" date="2015-01" db="EMBL/GenBank/DDBJ databases">
        <title>Evolutionary Origins and Diversification of the Mycorrhizal Mutualists.</title>
        <authorList>
            <consortium name="DOE Joint Genome Institute"/>
            <consortium name="Mycorrhizal Genomics Consortium"/>
            <person name="Kohler A."/>
            <person name="Kuo A."/>
            <person name="Nagy L.G."/>
            <person name="Floudas D."/>
            <person name="Copeland A."/>
            <person name="Barry K.W."/>
            <person name="Cichocki N."/>
            <person name="Veneault-Fourrey C."/>
            <person name="LaButti K."/>
            <person name="Lindquist E.A."/>
            <person name="Lipzen A."/>
            <person name="Lundell T."/>
            <person name="Morin E."/>
            <person name="Murat C."/>
            <person name="Riley R."/>
            <person name="Ohm R."/>
            <person name="Sun H."/>
            <person name="Tunlid A."/>
            <person name="Henrissat B."/>
            <person name="Grigoriev I.V."/>
            <person name="Hibbett D.S."/>
            <person name="Martin F."/>
        </authorList>
    </citation>
    <scope>NUCLEOTIDE SEQUENCE [LARGE SCALE GENOMIC DNA]</scope>
    <source>
        <strain evidence="12">Zn</strain>
    </source>
</reference>
<dbReference type="InterPro" id="IPR049552">
    <property type="entry name" value="PKS_DH_N"/>
</dbReference>
<dbReference type="STRING" id="913774.A0A0C3GS24"/>
<evidence type="ECO:0000256" key="4">
    <source>
        <dbReference type="ARBA" id="ARBA00022857"/>
    </source>
</evidence>
<evidence type="ECO:0000259" key="9">
    <source>
        <dbReference type="PROSITE" id="PS52004"/>
    </source>
</evidence>
<evidence type="ECO:0000259" key="10">
    <source>
        <dbReference type="PROSITE" id="PS52019"/>
    </source>
</evidence>
<dbReference type="GO" id="GO:0016491">
    <property type="term" value="F:oxidoreductase activity"/>
    <property type="evidence" value="ECO:0007669"/>
    <property type="project" value="InterPro"/>
</dbReference>
<feature type="region of interest" description="N-terminal hotdog fold" evidence="7">
    <location>
        <begin position="948"/>
        <end position="1076"/>
    </location>
</feature>
<protein>
    <recommendedName>
        <fullName evidence="13">Carrier domain-containing protein</fullName>
    </recommendedName>
</protein>
<dbReference type="InterPro" id="IPR020806">
    <property type="entry name" value="PKS_PP-bd"/>
</dbReference>
<dbReference type="InterPro" id="IPR018201">
    <property type="entry name" value="Ketoacyl_synth_AS"/>
</dbReference>
<dbReference type="InterPro" id="IPR013968">
    <property type="entry name" value="PKS_KR"/>
</dbReference>
<evidence type="ECO:0000256" key="6">
    <source>
        <dbReference type="ARBA" id="ARBA00023315"/>
    </source>
</evidence>
<dbReference type="SUPFAM" id="SSF52151">
    <property type="entry name" value="FabD/lysophospholipase-like"/>
    <property type="match status" value="1"/>
</dbReference>
<evidence type="ECO:0008006" key="13">
    <source>
        <dbReference type="Google" id="ProtNLM"/>
    </source>
</evidence>
<dbReference type="Pfam" id="PF21089">
    <property type="entry name" value="PKS_DH_N"/>
    <property type="match status" value="1"/>
</dbReference>
<dbReference type="InterPro" id="IPR036736">
    <property type="entry name" value="ACP-like_sf"/>
</dbReference>
<feature type="compositionally biased region" description="Polar residues" evidence="8">
    <location>
        <begin position="489"/>
        <end position="506"/>
    </location>
</feature>
<dbReference type="InterPro" id="IPR014030">
    <property type="entry name" value="Ketoacyl_synth_N"/>
</dbReference>
<dbReference type="Pfam" id="PF22621">
    <property type="entry name" value="CurL-like_PKS_C"/>
    <property type="match status" value="1"/>
</dbReference>
<dbReference type="Pfam" id="PF08659">
    <property type="entry name" value="KR"/>
    <property type="match status" value="1"/>
</dbReference>
<dbReference type="OrthoDB" id="329835at2759"/>
<feature type="region of interest" description="Disordered" evidence="8">
    <location>
        <begin position="442"/>
        <end position="506"/>
    </location>
</feature>
<sequence length="2514" mass="275187">MVSAEEGSNPIAIVGIGLRLPGGCHDSKSFWDLLVDRRDARKPIPPERFNIDGFYNGADSASSGIGSLSMRQGYFLDEPVDRFDAAFFSMSQMEVERLDPQQRLLLEVVYEALENAGETNWRGKNIAVYTGSFGQDWLQMQAKDPQDGGVYEITGMDDFVLANRISYEFDFKGPSMTIKVGCSSSLVALHLACEALQRGDCSSAVVGASNLLLSPEYFMALDNLHALSPDGSSKSFDASANGFARADAVNAVYVKRLEDAIRDGNPIRAIIRGTSVNADGKTVGLTNPSSKVQAALIKRAYKKAGIANLADTPFVECHGTGTAAGDPLETSAVANVFGDQGIYIGSVKPNVGHSEGAAGLTSLIKGVLSLEQQTIPPNIKFDTPNPKIPFNKANLTVPVQAVPWPYGRRQRVSINSFGLGGANAHVILDAATYSPRLKDVVTNGPEVNGNDTNGHHTYRHRTNGNHTNGNHTNGNHTNGHHTNGHLSNGHLSNGNMPNSNAGANHSQQHLLVFSSHSETSMEKMISNYQKFISSEPFEISDLEYTLNVRRHHQNVRTFCVTDGKSIQANPIVQTPKFNGLLFIFTGQGAQWPGMGRQLIDDFPSFREDVQKMDSWLAQCSHAPSWKIEEILQESREIHTAEYAQPLCTAIQLGLVNLLGRWGVHPAAVVGHSSGEIAAAYAAGAIGMKEALLVAFYRGVASEYQRRPGAMAAVGLGREEASNLLVGNVAIACENSRSSVTISGDTSEVEAVLDRVRQYQPEALARRLKVDRAYHSVHMRSVGEYYERLIASITTTREQLKIPFFSSVTGHVTDDPTLLGPSYWRSNMEHPVLFLSAVESALQKTDTLSMALELGPHAALSGPFHQICKGMKLSIPYTNCLSRGEDCTRTILRSLGQLYCNGLVPDFAALNSGGRTLSNLPPYPWVHNTSYWHESRISYQYRMRKHAEHELLGAPTVGGNDLEPSWRKVLHLKNSPWLNDHAVGGDVVFPAAGYIAIVGEAIKQLSGHPSFTIRSVAIGAAMLLQSGRPTEIITRLQPRRLTTDLDSSWYEFAILSYDGRQWTKNCSGEVHTGRSVTGLPLVENPSNSGASRPVDSAHWYKAAKTAGLEYGPAFQGLQSIQYGVSQCAISANVLAARDPKKSSYPLHPTTLDQLLQCCILGSVQGHLRFMNKLVLPTYIEEMYIEPKEGLYLQIYTEVKSNSGNVLSSNGQVTARDGSLVLQSRGLRFRFLDTVTPSTVNDPLQELRLLEWKPDIDLVGPKQLIHQTIDLTSCVELVEKLCILCAIETTRLLSGAESSLHHMRRFKEWNEDYISNIKQHGSKVVKDTQHLFQLTSEERQVMIRELTTKSLETPAKNISSGVARIYDAVEGIFQGTVEPLAVLLPDNILMEIYNYFNMLDYSQFFQLLGHSNPTMRILEIGAGTGGFTSTVLPALTKPGRKCMFSTYTYTDISSGFFKASKERFHDYPNLEHVVLDISKDPAAQGLQLNSYDLVLASNVLHATPDLRQTLVNCRSLLRTGGRLFLLELCTEAKWINYIMGTLSGWWLGESDGRPNEPYLQAEQWDAVLQKAGFAGIETSVMDHTEPYQLNNIIISRAMEADNEPRKTLSILVSDTAIVNSSAKALKTQFESTGYDVSLCSLWDLPPSSVDVISLLDIDGSESFFQNLSEKNLRGLTRFISRSHKNKILWITGPAQVSVHNPYFAMILGFARTLRLELGTTFATLELDPSDGSLSLWNSVVQVFKKIQVNLQVGYSSSDSEFAIVNGSVCVPRFTTSNIKTLLASTLATADKGFKTLRISNPGLLSSLQWVLQSKEELQDGEVEIEVAVASVTSWDVLLATGVLHNDRDLGLECAGVINRVGPNESHNLKLGDRVVCWFPGSLASNVRVDAQWCCRIPDSYSFKDVVSLPMAHGMAIRALLEISNLTQDETILIHSGTEAVGIAAIQIAQMIGSKVFATAATNEQREFLEMEHGIPPSQIFSSQDNSFIAGIMQATNSRGVDIVINSLFGNLRQDSWKCVSEGGSVINLGGRDSTGDASLDLGILDGNRSFHNIDIAALFLHRPKVARRLLQNTIDLYREGSIKPIFPITKFGPGSVQEAFRHLHSNQAAGATCIEFLNDTEVHPDHLHVEEARFRKDRAYLLVGGLGGLGKASAVWLAERGAGCIIFLTRSASTTAANDELIFELNALGCMVQVVTGSITEITTMEKLVINASKPIAGVLHLALVLRDEKLLEMTFDNWTDVTVAKVQGTWNLHNALKDQPLDFFVLLSSIYGIHGNPGQANYAAASAFLDAFVQFRQNLGLPASVIDLGVMEDIGYVSRHPTILENLRRAGAQLIGENDFLESLQLAIRSSSLNKPSLPTMTESYVNRAQFVVGTAQHAPDARGRGLTANGSQDVSNIILYPNNETDSAAALRHFVDNVKANSSTLEDTEAVDEFLATQVAECVKSLLVFGDNSDVSTSQKLADLGLDSLIAVELQSWWMLNLGTRVSILELTNSASILELGRLARVRIEESLNA</sequence>
<dbReference type="Gene3D" id="1.10.1200.10">
    <property type="entry name" value="ACP-like"/>
    <property type="match status" value="1"/>
</dbReference>
<dbReference type="GO" id="GO:0044550">
    <property type="term" value="P:secondary metabolite biosynthetic process"/>
    <property type="evidence" value="ECO:0007669"/>
    <property type="project" value="UniProtKB-ARBA"/>
</dbReference>
<dbReference type="InterPro" id="IPR020843">
    <property type="entry name" value="ER"/>
</dbReference>
<dbReference type="SUPFAM" id="SSF51735">
    <property type="entry name" value="NAD(P)-binding Rossmann-fold domains"/>
    <property type="match status" value="2"/>
</dbReference>
<dbReference type="InterPro" id="IPR011032">
    <property type="entry name" value="GroES-like_sf"/>
</dbReference>
<dbReference type="Gene3D" id="3.40.50.720">
    <property type="entry name" value="NAD(P)-binding Rossmann-like Domain"/>
    <property type="match status" value="2"/>
</dbReference>
<accession>A0A0C3GS24</accession>
<dbReference type="InterPro" id="IPR020807">
    <property type="entry name" value="PKS_DH"/>
</dbReference>
<dbReference type="PANTHER" id="PTHR43775:SF37">
    <property type="entry name" value="SI:DKEY-61P9.11"/>
    <property type="match status" value="1"/>
</dbReference>
<dbReference type="InterPro" id="IPR014031">
    <property type="entry name" value="Ketoacyl_synth_C"/>
</dbReference>
<dbReference type="Pfam" id="PF00109">
    <property type="entry name" value="ketoacyl-synt"/>
    <property type="match status" value="1"/>
</dbReference>
<dbReference type="SMART" id="SM00827">
    <property type="entry name" value="PKS_AT"/>
    <property type="match status" value="1"/>
</dbReference>
<dbReference type="GO" id="GO:0031177">
    <property type="term" value="F:phosphopantetheine binding"/>
    <property type="evidence" value="ECO:0007669"/>
    <property type="project" value="InterPro"/>
</dbReference>
<dbReference type="SUPFAM" id="SSF53901">
    <property type="entry name" value="Thiolase-like"/>
    <property type="match status" value="1"/>
</dbReference>
<dbReference type="SMART" id="SM00829">
    <property type="entry name" value="PKS_ER"/>
    <property type="match status" value="1"/>
</dbReference>
<evidence type="ECO:0000256" key="5">
    <source>
        <dbReference type="ARBA" id="ARBA00023268"/>
    </source>
</evidence>
<keyword evidence="4" id="KW-0521">NADP</keyword>
<proteinExistence type="predicted"/>
<dbReference type="InterPro" id="IPR016039">
    <property type="entry name" value="Thiolase-like"/>
</dbReference>
<dbReference type="InterPro" id="IPR020841">
    <property type="entry name" value="PKS_Beta-ketoAc_synthase_dom"/>
</dbReference>
<feature type="domain" description="Ketosynthase family 3 (KS3)" evidence="9">
    <location>
        <begin position="8"/>
        <end position="430"/>
    </location>
</feature>
<dbReference type="GO" id="GO:0004315">
    <property type="term" value="F:3-oxoacyl-[acyl-carrier-protein] synthase activity"/>
    <property type="evidence" value="ECO:0007669"/>
    <property type="project" value="InterPro"/>
</dbReference>
<dbReference type="InterPro" id="IPR013217">
    <property type="entry name" value="Methyltransf_12"/>
</dbReference>